<dbReference type="AlphaFoldDB" id="A0A9P6DYI6"/>
<comment type="caution">
    <text evidence="1">The sequence shown here is derived from an EMBL/GenBank/DDBJ whole genome shotgun (WGS) entry which is preliminary data.</text>
</comment>
<protein>
    <submittedName>
        <fullName evidence="1">Uncharacterized protein</fullName>
    </submittedName>
</protein>
<organism evidence="1 2">
    <name type="scientific">Hydnum rufescens UP504</name>
    <dbReference type="NCBI Taxonomy" id="1448309"/>
    <lineage>
        <taxon>Eukaryota</taxon>
        <taxon>Fungi</taxon>
        <taxon>Dikarya</taxon>
        <taxon>Basidiomycota</taxon>
        <taxon>Agaricomycotina</taxon>
        <taxon>Agaricomycetes</taxon>
        <taxon>Cantharellales</taxon>
        <taxon>Hydnaceae</taxon>
        <taxon>Hydnum</taxon>
    </lineage>
</organism>
<dbReference type="EMBL" id="MU128955">
    <property type="protein sequence ID" value="KAF9514960.1"/>
    <property type="molecule type" value="Genomic_DNA"/>
</dbReference>
<name>A0A9P6DYI6_9AGAM</name>
<evidence type="ECO:0000313" key="1">
    <source>
        <dbReference type="EMBL" id="KAF9514960.1"/>
    </source>
</evidence>
<accession>A0A9P6DYI6</accession>
<reference evidence="1" key="1">
    <citation type="journal article" date="2020" name="Nat. Commun.">
        <title>Large-scale genome sequencing of mycorrhizal fungi provides insights into the early evolution of symbiotic traits.</title>
        <authorList>
            <person name="Miyauchi S."/>
            <person name="Kiss E."/>
            <person name="Kuo A."/>
            <person name="Drula E."/>
            <person name="Kohler A."/>
            <person name="Sanchez-Garcia M."/>
            <person name="Morin E."/>
            <person name="Andreopoulos B."/>
            <person name="Barry K.W."/>
            <person name="Bonito G."/>
            <person name="Buee M."/>
            <person name="Carver A."/>
            <person name="Chen C."/>
            <person name="Cichocki N."/>
            <person name="Clum A."/>
            <person name="Culley D."/>
            <person name="Crous P.W."/>
            <person name="Fauchery L."/>
            <person name="Girlanda M."/>
            <person name="Hayes R.D."/>
            <person name="Keri Z."/>
            <person name="LaButti K."/>
            <person name="Lipzen A."/>
            <person name="Lombard V."/>
            <person name="Magnuson J."/>
            <person name="Maillard F."/>
            <person name="Murat C."/>
            <person name="Nolan M."/>
            <person name="Ohm R.A."/>
            <person name="Pangilinan J."/>
            <person name="Pereira M.F."/>
            <person name="Perotto S."/>
            <person name="Peter M."/>
            <person name="Pfister S."/>
            <person name="Riley R."/>
            <person name="Sitrit Y."/>
            <person name="Stielow J.B."/>
            <person name="Szollosi G."/>
            <person name="Zifcakova L."/>
            <person name="Stursova M."/>
            <person name="Spatafora J.W."/>
            <person name="Tedersoo L."/>
            <person name="Vaario L.M."/>
            <person name="Yamada A."/>
            <person name="Yan M."/>
            <person name="Wang P."/>
            <person name="Xu J."/>
            <person name="Bruns T."/>
            <person name="Baldrian P."/>
            <person name="Vilgalys R."/>
            <person name="Dunand C."/>
            <person name="Henrissat B."/>
            <person name="Grigoriev I.V."/>
            <person name="Hibbett D."/>
            <person name="Nagy L.G."/>
            <person name="Martin F.M."/>
        </authorList>
    </citation>
    <scope>NUCLEOTIDE SEQUENCE</scope>
    <source>
        <strain evidence="1">UP504</strain>
    </source>
</reference>
<dbReference type="Proteomes" id="UP000886523">
    <property type="component" value="Unassembled WGS sequence"/>
</dbReference>
<keyword evidence="2" id="KW-1185">Reference proteome</keyword>
<gene>
    <name evidence="1" type="ORF">BS47DRAFT_1342559</name>
</gene>
<evidence type="ECO:0000313" key="2">
    <source>
        <dbReference type="Proteomes" id="UP000886523"/>
    </source>
</evidence>
<sequence>MPSILSQDPSPHTVSVPTAQPTMESVRIPLVRLPSFVWNKSHEPTTGQTPPLIDSMVTDPPVPIDAWFFLTVLGGTPESFVVPEWFAKFESQHLIGIRPPSWNKPFSFLRDALNSDISGTYEAHKCTQDASTISLPTFRYATSPTYVTEAYASRCSVRDLLKRALL</sequence>
<proteinExistence type="predicted"/>
<feature type="non-terminal residue" evidence="1">
    <location>
        <position position="166"/>
    </location>
</feature>